<protein>
    <submittedName>
        <fullName evidence="10">MFS transporter</fullName>
    </submittedName>
</protein>
<dbReference type="Proteomes" id="UP000321635">
    <property type="component" value="Unassembled WGS sequence"/>
</dbReference>
<dbReference type="PANTHER" id="PTHR43528:SF7">
    <property type="entry name" value="MFS TRANSPORTER"/>
    <property type="match status" value="1"/>
</dbReference>
<feature type="transmembrane region" description="Helical" evidence="8">
    <location>
        <begin position="366"/>
        <end position="386"/>
    </location>
</feature>
<dbReference type="GO" id="GO:0015293">
    <property type="term" value="F:symporter activity"/>
    <property type="evidence" value="ECO:0007669"/>
    <property type="project" value="UniProtKB-KW"/>
</dbReference>
<gene>
    <name evidence="10" type="ORF">ANI02nite_24500</name>
</gene>
<feature type="transmembrane region" description="Helical" evidence="8">
    <location>
        <begin position="329"/>
        <end position="354"/>
    </location>
</feature>
<keyword evidence="11" id="KW-1185">Reference proteome</keyword>
<dbReference type="InterPro" id="IPR020846">
    <property type="entry name" value="MFS_dom"/>
</dbReference>
<feature type="domain" description="Major facilitator superfamily (MFS) profile" evidence="9">
    <location>
        <begin position="10"/>
        <end position="416"/>
    </location>
</feature>
<feature type="transmembrane region" description="Helical" evidence="8">
    <location>
        <begin position="149"/>
        <end position="171"/>
    </location>
</feature>
<accession>A0A511XC77</accession>
<comment type="subcellular location">
    <subcellularLocation>
        <location evidence="1">Cell membrane</location>
        <topology evidence="1">Multi-pass membrane protein</topology>
    </subcellularLocation>
</comment>
<evidence type="ECO:0000259" key="9">
    <source>
        <dbReference type="PROSITE" id="PS50850"/>
    </source>
</evidence>
<dbReference type="EMBL" id="BJYF01000019">
    <property type="protein sequence ID" value="GEN60566.1"/>
    <property type="molecule type" value="Genomic_DNA"/>
</dbReference>
<dbReference type="GO" id="GO:0005886">
    <property type="term" value="C:plasma membrane"/>
    <property type="evidence" value="ECO:0007669"/>
    <property type="project" value="UniProtKB-SubCell"/>
</dbReference>
<keyword evidence="7 8" id="KW-0472">Membrane</keyword>
<keyword evidence="3" id="KW-1003">Cell membrane</keyword>
<evidence type="ECO:0000256" key="8">
    <source>
        <dbReference type="SAM" id="Phobius"/>
    </source>
</evidence>
<organism evidence="10 11">
    <name type="scientific">Acetobacter nitrogenifigens DSM 23921 = NBRC 105050</name>
    <dbReference type="NCBI Taxonomy" id="1120919"/>
    <lineage>
        <taxon>Bacteria</taxon>
        <taxon>Pseudomonadati</taxon>
        <taxon>Pseudomonadota</taxon>
        <taxon>Alphaproteobacteria</taxon>
        <taxon>Acetobacterales</taxon>
        <taxon>Acetobacteraceae</taxon>
        <taxon>Acetobacter</taxon>
    </lineage>
</organism>
<dbReference type="RefSeq" id="WP_035376576.1">
    <property type="nucleotide sequence ID" value="NZ_AUBI01000010.1"/>
</dbReference>
<evidence type="ECO:0000256" key="2">
    <source>
        <dbReference type="ARBA" id="ARBA00022448"/>
    </source>
</evidence>
<keyword evidence="4 8" id="KW-0812">Transmembrane</keyword>
<evidence type="ECO:0000256" key="7">
    <source>
        <dbReference type="ARBA" id="ARBA00023136"/>
    </source>
</evidence>
<evidence type="ECO:0000256" key="5">
    <source>
        <dbReference type="ARBA" id="ARBA00022847"/>
    </source>
</evidence>
<keyword evidence="6 8" id="KW-1133">Transmembrane helix</keyword>
<evidence type="ECO:0000313" key="11">
    <source>
        <dbReference type="Proteomes" id="UP000321635"/>
    </source>
</evidence>
<dbReference type="OrthoDB" id="9783227at2"/>
<feature type="transmembrane region" description="Helical" evidence="8">
    <location>
        <begin position="53"/>
        <end position="71"/>
    </location>
</feature>
<evidence type="ECO:0000256" key="3">
    <source>
        <dbReference type="ARBA" id="ARBA00022475"/>
    </source>
</evidence>
<dbReference type="Pfam" id="PF00083">
    <property type="entry name" value="Sugar_tr"/>
    <property type="match status" value="1"/>
</dbReference>
<evidence type="ECO:0000256" key="6">
    <source>
        <dbReference type="ARBA" id="ARBA00022989"/>
    </source>
</evidence>
<evidence type="ECO:0000256" key="4">
    <source>
        <dbReference type="ARBA" id="ARBA00022692"/>
    </source>
</evidence>
<sequence length="416" mass="43304">MSGGASQMRTFALASLGGALEFYDFVIFAFLAKVIAAHFFPASQAEWLRQTETFGLFGAGYLARPLGGLIMAHFGDISGRKKVFTFSVLLMALPTLAIGLLPGYDVLGVGAPLLLLLLRMAQGAAIGGEAPGGWVFVSEHARPGRAGLGIGLLTGGLTGGIFLGSALILALHGVMSDAQIAAWGWRIPFVVGGIFGVGSMILRRWLDETPVFREMHARAETAETLPVAILLRQHRRAILCSMATTWTLTAAIVVLVLMMPPLMQTLHHAPAQTTMTASLVATITLTLSVIIAGALSDVLPLRLLAAIYGALLVLGAFGLYAIAPSHLASLVAWAALSGFCSGFVGLVPVGMLRAFPAAVRFSGLSLSYNVSYAIFGGLTPAAISALTPQTPLAPAAYVALTAAFGACALLFSPDRG</sequence>
<feature type="transmembrane region" description="Helical" evidence="8">
    <location>
        <begin position="237"/>
        <end position="257"/>
    </location>
</feature>
<name>A0A511XC77_9PROT</name>
<feature type="transmembrane region" description="Helical" evidence="8">
    <location>
        <begin position="392"/>
        <end position="411"/>
    </location>
</feature>
<evidence type="ECO:0000313" key="10">
    <source>
        <dbReference type="EMBL" id="GEN60566.1"/>
    </source>
</evidence>
<reference evidence="10 11" key="1">
    <citation type="submission" date="2019-07" db="EMBL/GenBank/DDBJ databases">
        <title>Whole genome shotgun sequence of Acetobacter nitrogenifigens NBRC 105050.</title>
        <authorList>
            <person name="Hosoyama A."/>
            <person name="Uohara A."/>
            <person name="Ohji S."/>
            <person name="Ichikawa N."/>
        </authorList>
    </citation>
    <scope>NUCLEOTIDE SEQUENCE [LARGE SCALE GENOMIC DNA]</scope>
    <source>
        <strain evidence="10 11">NBRC 105050</strain>
    </source>
</reference>
<feature type="transmembrane region" description="Helical" evidence="8">
    <location>
        <begin position="303"/>
        <end position="323"/>
    </location>
</feature>
<feature type="transmembrane region" description="Helical" evidence="8">
    <location>
        <begin position="277"/>
        <end position="296"/>
    </location>
</feature>
<dbReference type="InterPro" id="IPR005828">
    <property type="entry name" value="MFS_sugar_transport-like"/>
</dbReference>
<dbReference type="PROSITE" id="PS50850">
    <property type="entry name" value="MFS"/>
    <property type="match status" value="1"/>
</dbReference>
<dbReference type="InterPro" id="IPR036259">
    <property type="entry name" value="MFS_trans_sf"/>
</dbReference>
<comment type="caution">
    <text evidence="10">The sequence shown here is derived from an EMBL/GenBank/DDBJ whole genome shotgun (WGS) entry which is preliminary data.</text>
</comment>
<keyword evidence="2" id="KW-0813">Transport</keyword>
<dbReference type="AlphaFoldDB" id="A0A511XC77"/>
<dbReference type="InterPro" id="IPR051084">
    <property type="entry name" value="H+-coupled_symporters"/>
</dbReference>
<evidence type="ECO:0000256" key="1">
    <source>
        <dbReference type="ARBA" id="ARBA00004651"/>
    </source>
</evidence>
<dbReference type="PANTHER" id="PTHR43528">
    <property type="entry name" value="ALPHA-KETOGLUTARATE PERMEASE"/>
    <property type="match status" value="1"/>
</dbReference>
<feature type="transmembrane region" description="Helical" evidence="8">
    <location>
        <begin position="183"/>
        <end position="206"/>
    </location>
</feature>
<dbReference type="SUPFAM" id="SSF103473">
    <property type="entry name" value="MFS general substrate transporter"/>
    <property type="match status" value="1"/>
</dbReference>
<dbReference type="Gene3D" id="1.20.1250.20">
    <property type="entry name" value="MFS general substrate transporter like domains"/>
    <property type="match status" value="2"/>
</dbReference>
<keyword evidence="5" id="KW-0769">Symport</keyword>
<dbReference type="STRING" id="1120919.GCA_000429165_02544"/>
<proteinExistence type="predicted"/>
<feature type="transmembrane region" description="Helical" evidence="8">
    <location>
        <begin position="21"/>
        <end position="41"/>
    </location>
</feature>